<name>F9Q7L5_9PAST</name>
<evidence type="ECO:0000313" key="6">
    <source>
        <dbReference type="Proteomes" id="UP000006235"/>
    </source>
</evidence>
<dbReference type="EMBL" id="AFUV01000006">
    <property type="protein sequence ID" value="EGV06477.1"/>
    <property type="molecule type" value="Genomic_DNA"/>
</dbReference>
<evidence type="ECO:0000256" key="1">
    <source>
        <dbReference type="ARBA" id="ARBA00022723"/>
    </source>
</evidence>
<reference evidence="5 6" key="1">
    <citation type="submission" date="2011-07" db="EMBL/GenBank/DDBJ databases">
        <authorList>
            <person name="Harkins D.M."/>
            <person name="Madupu R."/>
            <person name="Durkin A.S."/>
            <person name="Torralba M."/>
            <person name="Methe B."/>
            <person name="Sutton G.G."/>
            <person name="Nelson K.E."/>
        </authorList>
    </citation>
    <scope>NUCLEOTIDE SEQUENCE [LARGE SCALE GENOMIC DNA]</scope>
    <source>
        <strain evidence="5 6">HK 85</strain>
    </source>
</reference>
<dbReference type="FunFam" id="3.30.70.100:FF:000005">
    <property type="entry name" value="Copper-exporting P-type ATPase A"/>
    <property type="match status" value="1"/>
</dbReference>
<keyword evidence="2" id="KW-1278">Translocase</keyword>
<dbReference type="PROSITE" id="PS50846">
    <property type="entry name" value="HMA_2"/>
    <property type="match status" value="1"/>
</dbReference>
<keyword evidence="3" id="KW-1133">Transmembrane helix</keyword>
<dbReference type="GO" id="GO:0043682">
    <property type="term" value="F:P-type divalent copper transporter activity"/>
    <property type="evidence" value="ECO:0007669"/>
    <property type="project" value="TreeGrafter"/>
</dbReference>
<dbReference type="PANTHER" id="PTHR43520">
    <property type="entry name" value="ATP7, ISOFORM B"/>
    <property type="match status" value="1"/>
</dbReference>
<keyword evidence="3" id="KW-0812">Transmembrane</keyword>
<keyword evidence="1" id="KW-0479">Metal-binding</keyword>
<dbReference type="InterPro" id="IPR036163">
    <property type="entry name" value="HMA_dom_sf"/>
</dbReference>
<evidence type="ECO:0000256" key="2">
    <source>
        <dbReference type="ARBA" id="ARBA00022967"/>
    </source>
</evidence>
<dbReference type="CDD" id="cd00371">
    <property type="entry name" value="HMA"/>
    <property type="match status" value="1"/>
</dbReference>
<dbReference type="GO" id="GO:0005507">
    <property type="term" value="F:copper ion binding"/>
    <property type="evidence" value="ECO:0007669"/>
    <property type="project" value="TreeGrafter"/>
</dbReference>
<protein>
    <submittedName>
        <fullName evidence="5">Heavy metal-associated domain protein</fullName>
    </submittedName>
</protein>
<accession>F9Q7L5</accession>
<feature type="transmembrane region" description="Helical" evidence="3">
    <location>
        <begin position="102"/>
        <end position="124"/>
    </location>
</feature>
<dbReference type="AlphaFoldDB" id="F9Q7L5"/>
<gene>
    <name evidence="5" type="ORF">HMPREF9952_0112</name>
</gene>
<dbReference type="GO" id="GO:0055070">
    <property type="term" value="P:copper ion homeostasis"/>
    <property type="evidence" value="ECO:0007669"/>
    <property type="project" value="TreeGrafter"/>
</dbReference>
<dbReference type="Proteomes" id="UP000006235">
    <property type="component" value="Unassembled WGS sequence"/>
</dbReference>
<dbReference type="GO" id="GO:0016020">
    <property type="term" value="C:membrane"/>
    <property type="evidence" value="ECO:0007669"/>
    <property type="project" value="TreeGrafter"/>
</dbReference>
<dbReference type="SUPFAM" id="SSF55008">
    <property type="entry name" value="HMA, heavy metal-associated domain"/>
    <property type="match status" value="1"/>
</dbReference>
<evidence type="ECO:0000256" key="3">
    <source>
        <dbReference type="SAM" id="Phobius"/>
    </source>
</evidence>
<dbReference type="PANTHER" id="PTHR43520:SF8">
    <property type="entry name" value="P-TYPE CU(+) TRANSPORTER"/>
    <property type="match status" value="1"/>
</dbReference>
<comment type="caution">
    <text evidence="5">The sequence shown here is derived from an EMBL/GenBank/DDBJ whole genome shotgun (WGS) entry which is preliminary data.</text>
</comment>
<evidence type="ECO:0000313" key="5">
    <source>
        <dbReference type="EMBL" id="EGV06477.1"/>
    </source>
</evidence>
<dbReference type="Pfam" id="PF00403">
    <property type="entry name" value="HMA"/>
    <property type="match status" value="1"/>
</dbReference>
<dbReference type="STRING" id="1035188.HMPREF9952_0112"/>
<feature type="transmembrane region" description="Helical" evidence="3">
    <location>
        <begin position="164"/>
        <end position="183"/>
    </location>
</feature>
<feature type="domain" description="HMA" evidence="4">
    <location>
        <begin position="1"/>
        <end position="58"/>
    </location>
</feature>
<proteinExistence type="predicted"/>
<dbReference type="InterPro" id="IPR006121">
    <property type="entry name" value="HMA_dom"/>
</dbReference>
<keyword evidence="3" id="KW-0472">Membrane</keyword>
<feature type="transmembrane region" description="Helical" evidence="3">
    <location>
        <begin position="136"/>
        <end position="158"/>
    </location>
</feature>
<feature type="transmembrane region" description="Helical" evidence="3">
    <location>
        <begin position="77"/>
        <end position="96"/>
    </location>
</feature>
<organism evidence="5 6">
    <name type="scientific">Haemophilus pittmaniae HK 85</name>
    <dbReference type="NCBI Taxonomy" id="1035188"/>
    <lineage>
        <taxon>Bacteria</taxon>
        <taxon>Pseudomonadati</taxon>
        <taxon>Pseudomonadota</taxon>
        <taxon>Gammaproteobacteria</taxon>
        <taxon>Pasteurellales</taxon>
        <taxon>Pasteurellaceae</taxon>
        <taxon>Haemophilus</taxon>
    </lineage>
</organism>
<sequence length="191" mass="21044">MTCQTCANRIEKVLNKKPFVQQAGVNFAAEEALVEFDSSAASEQDILTIIQKAGFSGKVKTDAIEAPQKVAKVSLRLWLLLAINLVFLVGMAGMLLGRHDWMLPPLWQLVLAGIVQFGLAWPFYRSAIGSLRGGMANMDVLVSIGTLTIYGYSAYMLFTRDAMHVYFEASVMVIGFVSLGKFLEDRTKNKA</sequence>
<dbReference type="Gene3D" id="3.30.70.100">
    <property type="match status" value="1"/>
</dbReference>
<evidence type="ECO:0000259" key="4">
    <source>
        <dbReference type="PROSITE" id="PS50846"/>
    </source>
</evidence>